<dbReference type="InterPro" id="IPR036928">
    <property type="entry name" value="AS_sf"/>
</dbReference>
<sequence length="473" mass="52065">MPGTEPLPIVVGPMTRRMEDLYEFMRRILKIMGGGSNSNSGARDFRMSAFARKGVSSNGAFLGRQYHRAQPRVPPCAGPTSAALEKEGYGVVDFTPPNVLEGLKVGYQLMFPDGGASRLAVPMLWRRYLHIGTSHPGGQLGPDGTGLAPAHLRLMYTRTVVEERADIVASNEYRWRTARWREEGLDFVITVPMTLTALEHRKSVEMSLIGGEYMFLFGVRAGCIPVTTIDPTLDALPVDFFPKQTSVIGALASPIKRIFQWLFGGASAFTAAPASATTNSLKHIGTRNVLAPTPSGPQPGVHNIRCGRNIRMGRDCQLASNSLEAALRRRCSKSCLFCAILPRIGVPAVGAEKLEFARFHGPPSHASDTNTMQQANRRAFIHNIPILAPAHLPVLILFRRHTPFYIAQSPETDAIKPSLNQDMTTWAIAEQHGTHEGPSTIAQCARNDAYARYALLQRRTIHTLDKQMPHREE</sequence>
<accession>A0A8H5EZV8</accession>
<keyword evidence="2" id="KW-1185">Reference proteome</keyword>
<proteinExistence type="predicted"/>
<dbReference type="EMBL" id="JAACJJ010000030">
    <property type="protein sequence ID" value="KAF5318730.1"/>
    <property type="molecule type" value="Genomic_DNA"/>
</dbReference>
<protein>
    <submittedName>
        <fullName evidence="1">Uncharacterized protein</fullName>
    </submittedName>
</protein>
<comment type="caution">
    <text evidence="1">The sequence shown here is derived from an EMBL/GenBank/DDBJ whole genome shotgun (WGS) entry which is preliminary data.</text>
</comment>
<dbReference type="Proteomes" id="UP000567179">
    <property type="component" value="Unassembled WGS sequence"/>
</dbReference>
<organism evidence="1 2">
    <name type="scientific">Psilocybe cf. subviscida</name>
    <dbReference type="NCBI Taxonomy" id="2480587"/>
    <lineage>
        <taxon>Eukaryota</taxon>
        <taxon>Fungi</taxon>
        <taxon>Dikarya</taxon>
        <taxon>Basidiomycota</taxon>
        <taxon>Agaricomycotina</taxon>
        <taxon>Agaricomycetes</taxon>
        <taxon>Agaricomycetidae</taxon>
        <taxon>Agaricales</taxon>
        <taxon>Agaricineae</taxon>
        <taxon>Strophariaceae</taxon>
        <taxon>Psilocybe</taxon>
    </lineage>
</organism>
<name>A0A8H5EZV8_9AGAR</name>
<evidence type="ECO:0000313" key="1">
    <source>
        <dbReference type="EMBL" id="KAF5318730.1"/>
    </source>
</evidence>
<evidence type="ECO:0000313" key="2">
    <source>
        <dbReference type="Proteomes" id="UP000567179"/>
    </source>
</evidence>
<dbReference type="Gene3D" id="3.90.1300.10">
    <property type="entry name" value="Amidase signature (AS) domain"/>
    <property type="match status" value="1"/>
</dbReference>
<reference evidence="1 2" key="1">
    <citation type="journal article" date="2020" name="ISME J.">
        <title>Uncovering the hidden diversity of litter-decomposition mechanisms in mushroom-forming fungi.</title>
        <authorList>
            <person name="Floudas D."/>
            <person name="Bentzer J."/>
            <person name="Ahren D."/>
            <person name="Johansson T."/>
            <person name="Persson P."/>
            <person name="Tunlid A."/>
        </authorList>
    </citation>
    <scope>NUCLEOTIDE SEQUENCE [LARGE SCALE GENOMIC DNA]</scope>
    <source>
        <strain evidence="1 2">CBS 101986</strain>
    </source>
</reference>
<dbReference type="AlphaFoldDB" id="A0A8H5EZV8"/>
<dbReference type="SUPFAM" id="SSF75304">
    <property type="entry name" value="Amidase signature (AS) enzymes"/>
    <property type="match status" value="1"/>
</dbReference>
<gene>
    <name evidence="1" type="ORF">D9619_010615</name>
</gene>